<sequence>MYEQLRKMEIAEQAEWITRHLVGLNSINGTVGEVRIVREIHQILSTFPYFREHPDHLYLQKIEGDPLGRQNVFAFVEGTGHSDSTVLYHAHIDTVAVEDFGPLKEHAFSPDALEAFFTEYEADPEVREEAQSGDWMFGRGSVDMKSGAAVHIANILYFSEHREELDGNVLLLCNGDEESEHRGIVGALSELNRLKHERNLDFVSAINTDFITPLYDGDPHRYIYTGAAGKILPCFHIYGREVHVGDTLSGIDPNFIAAKLTERIHNRYRLAENIPNELVLPPTCLQQRDTKELYTVQTAISSHLYFNYFIYEETPARILEKLMDEASAACREAETYMKEQFDEYLGVTGLPARNLSWSVDVTTYEDYVDYLGKRGVDVRAVIAKALEDAEGEAGDLRDLSFSIVSALQAADPEKKARVILFFAPPFLPHNYLKADQERDMQIQASVEGVLREMGETTGEQFALRKFFPYLADGSFLSLHETEDELAPLVGNLPEWGNLYTIPFGSIQKLDIPSINMGVYGKDGHKWTERVYKPYSFGILPELIRKTTVSLLKQGAEKRMLEMA</sequence>
<dbReference type="Proteomes" id="UP000272481">
    <property type="component" value="Unassembled WGS sequence"/>
</dbReference>
<proteinExistence type="predicted"/>
<accession>A0ABX9ZDV0</accession>
<dbReference type="Pfam" id="PF01546">
    <property type="entry name" value="Peptidase_M20"/>
    <property type="match status" value="1"/>
</dbReference>
<comment type="caution">
    <text evidence="1">The sequence shown here is derived from an EMBL/GenBank/DDBJ whole genome shotgun (WGS) entry which is preliminary data.</text>
</comment>
<dbReference type="SUPFAM" id="SSF53187">
    <property type="entry name" value="Zn-dependent exopeptidases"/>
    <property type="match status" value="1"/>
</dbReference>
<gene>
    <name evidence="1" type="ORF">EJA12_06445</name>
</gene>
<dbReference type="RefSeq" id="WP_125903842.1">
    <property type="nucleotide sequence ID" value="NZ_RWGW01000008.1"/>
</dbReference>
<dbReference type="EMBL" id="RWGW01000008">
    <property type="protein sequence ID" value="RSK33779.1"/>
    <property type="molecule type" value="Genomic_DNA"/>
</dbReference>
<dbReference type="PANTHER" id="PTHR43808:SF27">
    <property type="entry name" value="PROTEIN ROCB"/>
    <property type="match status" value="1"/>
</dbReference>
<dbReference type="InterPro" id="IPR012166">
    <property type="entry name" value="Uncharacterised_RocB"/>
</dbReference>
<name>A0ABX9ZDV0_9BACL</name>
<dbReference type="Gene3D" id="3.40.630.10">
    <property type="entry name" value="Zn peptidases"/>
    <property type="match status" value="1"/>
</dbReference>
<dbReference type="InterPro" id="IPR050072">
    <property type="entry name" value="Peptidase_M20A"/>
</dbReference>
<dbReference type="PIRSF" id="PIRSF010386">
    <property type="entry name" value="RocB"/>
    <property type="match status" value="1"/>
</dbReference>
<evidence type="ECO:0000313" key="2">
    <source>
        <dbReference type="Proteomes" id="UP000272481"/>
    </source>
</evidence>
<dbReference type="InterPro" id="IPR002933">
    <property type="entry name" value="Peptidase_M20"/>
</dbReference>
<reference evidence="1 2" key="1">
    <citation type="submission" date="2018-12" db="EMBL/GenBank/DDBJ databases">
        <title>Comparitive functional genomics of dry heat resistant strains isolated from the viking spacecraft.</title>
        <authorList>
            <person name="Seuylemezian A."/>
            <person name="Vaishampayan P."/>
        </authorList>
    </citation>
    <scope>NUCLEOTIDE SEQUENCE [LARGE SCALE GENOMIC DNA]</scope>
    <source>
        <strain evidence="1 2">M6-11</strain>
    </source>
</reference>
<protein>
    <submittedName>
        <fullName evidence="1">M20/M25/M40 family metallo-hydrolase</fullName>
    </submittedName>
</protein>
<dbReference type="PANTHER" id="PTHR43808">
    <property type="entry name" value="ACETYLORNITHINE DEACETYLASE"/>
    <property type="match status" value="1"/>
</dbReference>
<evidence type="ECO:0000313" key="1">
    <source>
        <dbReference type="EMBL" id="RSK33779.1"/>
    </source>
</evidence>
<organism evidence="1 2">
    <name type="scientific">Bhargavaea beijingensis</name>
    <dbReference type="NCBI Taxonomy" id="426756"/>
    <lineage>
        <taxon>Bacteria</taxon>
        <taxon>Bacillati</taxon>
        <taxon>Bacillota</taxon>
        <taxon>Bacilli</taxon>
        <taxon>Bacillales</taxon>
        <taxon>Caryophanaceae</taxon>
        <taxon>Bhargavaea</taxon>
    </lineage>
</organism>
<keyword evidence="2" id="KW-1185">Reference proteome</keyword>